<keyword evidence="3" id="KW-1185">Reference proteome</keyword>
<keyword evidence="1" id="KW-0143">Chaperone</keyword>
<reference evidence="2 3" key="1">
    <citation type="submission" date="2018-06" db="EMBL/GenBank/DDBJ databases">
        <authorList>
            <consortium name="Pathogen Informatics"/>
            <person name="Doyle S."/>
        </authorList>
    </citation>
    <scope>NUCLEOTIDE SEQUENCE [LARGE SCALE GENOMIC DNA]</scope>
    <source>
        <strain evidence="2 3">NCTC11535</strain>
    </source>
</reference>
<gene>
    <name evidence="2" type="ORF">NCTC11535_01176</name>
</gene>
<proteinExistence type="predicted"/>
<evidence type="ECO:0000313" key="3">
    <source>
        <dbReference type="Proteomes" id="UP000250006"/>
    </source>
</evidence>
<accession>A0ABY1VP37</accession>
<dbReference type="RefSeq" id="WP_111836475.1">
    <property type="nucleotide sequence ID" value="NZ_UAPQ01000007.1"/>
</dbReference>
<comment type="caution">
    <text evidence="2">The sequence shown here is derived from an EMBL/GenBank/DDBJ whole genome shotgun (WGS) entry which is preliminary data.</text>
</comment>
<protein>
    <submittedName>
        <fullName evidence="2">Twin-argninine leader-binding protein DmsD</fullName>
    </submittedName>
</protein>
<dbReference type="PANTHER" id="PTHR34227:SF1">
    <property type="entry name" value="DIMETHYL SULFOXIDE REDUCTASE CHAPERONE-RELATED"/>
    <property type="match status" value="1"/>
</dbReference>
<dbReference type="EMBL" id="UAPQ01000007">
    <property type="protein sequence ID" value="SPT53512.1"/>
    <property type="molecule type" value="Genomic_DNA"/>
</dbReference>
<evidence type="ECO:0000256" key="1">
    <source>
        <dbReference type="ARBA" id="ARBA00023186"/>
    </source>
</evidence>
<dbReference type="PANTHER" id="PTHR34227">
    <property type="entry name" value="CHAPERONE PROTEIN YCDY"/>
    <property type="match status" value="1"/>
</dbReference>
<evidence type="ECO:0000313" key="2">
    <source>
        <dbReference type="EMBL" id="SPT53512.1"/>
    </source>
</evidence>
<dbReference type="InterPro" id="IPR036411">
    <property type="entry name" value="TorD-like_sf"/>
</dbReference>
<dbReference type="Gene3D" id="1.10.3480.10">
    <property type="entry name" value="TorD-like"/>
    <property type="match status" value="1"/>
</dbReference>
<dbReference type="InterPro" id="IPR050289">
    <property type="entry name" value="TorD/DmsD_chaperones"/>
</dbReference>
<sequence length="237" mass="26050">MTTDDQLERFAAALSTLGRLQLTPADDQSRTDVVELAPQWPLTACLEADSAAAEYSTAGWAELQASVTSGEAGSVVHADQDRVYGISASAVVPPFESVHRDEEGLVFDRRTLEVRQAYRRLGLHAPKLNREPDDHLGLELDFLAQCCERALDCADRGDARLREEYLSLARDFSSVHLLAWAPAILQQAAQAAQTHWLRGLELLTLGSVLAWGQALGLPSPVQNEQGEYQVIRGQQEF</sequence>
<dbReference type="InterPro" id="IPR020945">
    <property type="entry name" value="DMSO/NO3_reduct_chaperone"/>
</dbReference>
<organism evidence="2 3">
    <name type="scientific">Actinomyces bovis</name>
    <dbReference type="NCBI Taxonomy" id="1658"/>
    <lineage>
        <taxon>Bacteria</taxon>
        <taxon>Bacillati</taxon>
        <taxon>Actinomycetota</taxon>
        <taxon>Actinomycetes</taxon>
        <taxon>Actinomycetales</taxon>
        <taxon>Actinomycetaceae</taxon>
        <taxon>Actinomyces</taxon>
    </lineage>
</organism>
<dbReference type="Proteomes" id="UP000250006">
    <property type="component" value="Unassembled WGS sequence"/>
</dbReference>
<name>A0ABY1VP37_9ACTO</name>
<dbReference type="Pfam" id="PF02613">
    <property type="entry name" value="Nitrate_red_del"/>
    <property type="match status" value="1"/>
</dbReference>
<dbReference type="SUPFAM" id="SSF89155">
    <property type="entry name" value="TorD-like"/>
    <property type="match status" value="1"/>
</dbReference>